<sequence length="105" mass="11554">MSSDSDPSREYPFGSPIDLPSTFEGLSIQYLDVNETRALVIYQTAILNLEVLEGGLSAASRIELEVYEEPREDYSADTEKSSDSVVDSLLDQLTSVTNSSLSNRN</sequence>
<evidence type="ECO:0000313" key="1">
    <source>
        <dbReference type="EMBL" id="ELY62589.1"/>
    </source>
</evidence>
<keyword evidence="2" id="KW-1185">Reference proteome</keyword>
<dbReference type="OrthoDB" id="326261at2157"/>
<organism evidence="1 2">
    <name type="scientific">Natronococcus jeotgali DSM 18795</name>
    <dbReference type="NCBI Taxonomy" id="1227498"/>
    <lineage>
        <taxon>Archaea</taxon>
        <taxon>Methanobacteriati</taxon>
        <taxon>Methanobacteriota</taxon>
        <taxon>Stenosarchaea group</taxon>
        <taxon>Halobacteria</taxon>
        <taxon>Halobacteriales</taxon>
        <taxon>Natrialbaceae</taxon>
        <taxon>Natronococcus</taxon>
    </lineage>
</organism>
<protein>
    <submittedName>
        <fullName evidence="1">Uncharacterized protein</fullName>
    </submittedName>
</protein>
<evidence type="ECO:0000313" key="2">
    <source>
        <dbReference type="Proteomes" id="UP000011531"/>
    </source>
</evidence>
<name>L9XLD6_9EURY</name>
<reference evidence="1 2" key="1">
    <citation type="journal article" date="2014" name="PLoS Genet.">
        <title>Phylogenetically driven sequencing of extremely halophilic archaea reveals strategies for static and dynamic osmo-response.</title>
        <authorList>
            <person name="Becker E.A."/>
            <person name="Seitzer P.M."/>
            <person name="Tritt A."/>
            <person name="Larsen D."/>
            <person name="Krusor M."/>
            <person name="Yao A.I."/>
            <person name="Wu D."/>
            <person name="Madern D."/>
            <person name="Eisen J.A."/>
            <person name="Darling A.E."/>
            <person name="Facciotti M.T."/>
        </authorList>
    </citation>
    <scope>NUCLEOTIDE SEQUENCE [LARGE SCALE GENOMIC DNA]</scope>
    <source>
        <strain evidence="1 2">DSM 18795</strain>
    </source>
</reference>
<comment type="caution">
    <text evidence="1">The sequence shown here is derived from an EMBL/GenBank/DDBJ whole genome shotgun (WGS) entry which is preliminary data.</text>
</comment>
<dbReference type="RefSeq" id="WP_008421960.1">
    <property type="nucleotide sequence ID" value="NZ_AOIA01000056.1"/>
</dbReference>
<dbReference type="Proteomes" id="UP000011531">
    <property type="component" value="Unassembled WGS sequence"/>
</dbReference>
<dbReference type="EMBL" id="AOIA01000056">
    <property type="protein sequence ID" value="ELY62589.1"/>
    <property type="molecule type" value="Genomic_DNA"/>
</dbReference>
<accession>L9XLD6</accession>
<proteinExistence type="predicted"/>
<dbReference type="AlphaFoldDB" id="L9XLD6"/>
<gene>
    <name evidence="1" type="ORF">C492_07610</name>
</gene>